<dbReference type="RefSeq" id="XP_028466042.1">
    <property type="nucleotide sequence ID" value="XM_028607083.1"/>
</dbReference>
<keyword evidence="2" id="KW-1185">Reference proteome</keyword>
<dbReference type="EMBL" id="ML119056">
    <property type="protein sequence ID" value="ROT38236.1"/>
    <property type="molecule type" value="Genomic_DNA"/>
</dbReference>
<sequence length="95" mass="11051">MLGVCRIHDRERVPYLGSSTSNRQWLQVRRVLVQLLLRLAAAFARTIVAISRFAFACARACPPMGRWQRPRLPPVSVLYTTSILWPRRRHYHPGK</sequence>
<name>A0A3N2PV68_SODAK</name>
<dbReference type="Proteomes" id="UP000272025">
    <property type="component" value="Unassembled WGS sequence"/>
</dbReference>
<evidence type="ECO:0000313" key="2">
    <source>
        <dbReference type="Proteomes" id="UP000272025"/>
    </source>
</evidence>
<organism evidence="1 2">
    <name type="scientific">Sodiomyces alkalinus (strain CBS 110278 / VKM F-3762 / F11)</name>
    <name type="common">Alkaliphilic filamentous fungus</name>
    <dbReference type="NCBI Taxonomy" id="1314773"/>
    <lineage>
        <taxon>Eukaryota</taxon>
        <taxon>Fungi</taxon>
        <taxon>Dikarya</taxon>
        <taxon>Ascomycota</taxon>
        <taxon>Pezizomycotina</taxon>
        <taxon>Sordariomycetes</taxon>
        <taxon>Hypocreomycetidae</taxon>
        <taxon>Glomerellales</taxon>
        <taxon>Plectosphaerellaceae</taxon>
        <taxon>Sodiomyces</taxon>
    </lineage>
</organism>
<reference evidence="1 2" key="1">
    <citation type="journal article" date="2018" name="Mol. Ecol.">
        <title>The obligate alkalophilic soda-lake fungus Sodiomyces alkalinus has shifted to a protein diet.</title>
        <authorList>
            <person name="Grum-Grzhimaylo A.A."/>
            <person name="Falkoski D.L."/>
            <person name="van den Heuvel J."/>
            <person name="Valero-Jimenez C.A."/>
            <person name="Min B."/>
            <person name="Choi I.G."/>
            <person name="Lipzen A."/>
            <person name="Daum C.G."/>
            <person name="Aanen D.K."/>
            <person name="Tsang A."/>
            <person name="Henrissat B."/>
            <person name="Bilanenko E.N."/>
            <person name="de Vries R.P."/>
            <person name="van Kan J.A.L."/>
            <person name="Grigoriev I.V."/>
            <person name="Debets A.J.M."/>
        </authorList>
    </citation>
    <scope>NUCLEOTIDE SEQUENCE [LARGE SCALE GENOMIC DNA]</scope>
    <source>
        <strain evidence="1 2">F11</strain>
    </source>
</reference>
<evidence type="ECO:0000313" key="1">
    <source>
        <dbReference type="EMBL" id="ROT38236.1"/>
    </source>
</evidence>
<dbReference type="AlphaFoldDB" id="A0A3N2PV68"/>
<gene>
    <name evidence="1" type="ORF">SODALDRAFT_184633</name>
</gene>
<dbReference type="GeneID" id="39575561"/>
<protein>
    <submittedName>
        <fullName evidence="1">Uncharacterized protein</fullName>
    </submittedName>
</protein>
<accession>A0A3N2PV68</accession>
<proteinExistence type="predicted"/>